<evidence type="ECO:0000313" key="2">
    <source>
        <dbReference type="Proteomes" id="UP000199138"/>
    </source>
</evidence>
<dbReference type="OrthoDB" id="1420989at2"/>
<gene>
    <name evidence="1" type="ORF">SAMN05216480_12322</name>
</gene>
<dbReference type="EMBL" id="FPBK01000023">
    <property type="protein sequence ID" value="SFU77139.1"/>
    <property type="molecule type" value="Genomic_DNA"/>
</dbReference>
<keyword evidence="2" id="KW-1185">Reference proteome</keyword>
<protein>
    <submittedName>
        <fullName evidence="1">Uncharacterized protein</fullName>
    </submittedName>
</protein>
<sequence length="276" mass="30456">MSKNSKHKLRNPAALITAASNPEIVKTAGNIVGKSLDNQATIIAETGDFLKKLFLIAGVAGGVYLTHKQYKKYRRKKYLEANISNPNIQAAIIINDAFLNFEPSGVLSWFLPSFNISTDTSQLYTIAENVTDLTEVAKAYNVVFDRNLSDDLSQASGDVYISFMNIINNKGDVQVNEATGTYDIILAGDTVYSAVNGSTLTVKKAVYNDDAKKWQSTNELYENFSYGDEIGKVVTSVLFTENPISRYYIVEKGGWLGIGATYGLVWDNEITNKKIK</sequence>
<reference evidence="1 2" key="1">
    <citation type="submission" date="2016-10" db="EMBL/GenBank/DDBJ databases">
        <authorList>
            <person name="de Groot N.N."/>
        </authorList>
    </citation>
    <scope>NUCLEOTIDE SEQUENCE [LARGE SCALE GENOMIC DNA]</scope>
    <source>
        <strain evidence="1 2">CGMCC 1.12333</strain>
    </source>
</reference>
<accession>A0A1I7IW64</accession>
<dbReference type="RefSeq" id="WP_093026563.1">
    <property type="nucleotide sequence ID" value="NZ_FPBK01000023.1"/>
</dbReference>
<name>A0A1I7IW64_9FLAO</name>
<dbReference type="Proteomes" id="UP000199138">
    <property type="component" value="Unassembled WGS sequence"/>
</dbReference>
<evidence type="ECO:0000313" key="1">
    <source>
        <dbReference type="EMBL" id="SFU77139.1"/>
    </source>
</evidence>
<dbReference type="STRING" id="1224947.SAMN05216480_12322"/>
<proteinExistence type="predicted"/>
<dbReference type="AlphaFoldDB" id="A0A1I7IW64"/>
<organism evidence="1 2">
    <name type="scientific">Pustulibacterium marinum</name>
    <dbReference type="NCBI Taxonomy" id="1224947"/>
    <lineage>
        <taxon>Bacteria</taxon>
        <taxon>Pseudomonadati</taxon>
        <taxon>Bacteroidota</taxon>
        <taxon>Flavobacteriia</taxon>
        <taxon>Flavobacteriales</taxon>
        <taxon>Flavobacteriaceae</taxon>
        <taxon>Pustulibacterium</taxon>
    </lineage>
</organism>